<dbReference type="PANTHER" id="PTHR45566">
    <property type="entry name" value="HTH-TYPE TRANSCRIPTIONAL REGULATOR YHJB-RELATED"/>
    <property type="match status" value="1"/>
</dbReference>
<dbReference type="InterPro" id="IPR001789">
    <property type="entry name" value="Sig_transdc_resp-reg_receiver"/>
</dbReference>
<dbReference type="InterPro" id="IPR011006">
    <property type="entry name" value="CheY-like_superfamily"/>
</dbReference>
<evidence type="ECO:0000313" key="4">
    <source>
        <dbReference type="Proteomes" id="UP001428817"/>
    </source>
</evidence>
<evidence type="ECO:0000259" key="2">
    <source>
        <dbReference type="PROSITE" id="PS50110"/>
    </source>
</evidence>
<dbReference type="InterPro" id="IPR058245">
    <property type="entry name" value="NreC/VraR/RcsB-like_REC"/>
</dbReference>
<name>A0ABP9RAA2_9PSEU</name>
<comment type="caution">
    <text evidence="3">The sequence shown here is derived from an EMBL/GenBank/DDBJ whole genome shotgun (WGS) entry which is preliminary data.</text>
</comment>
<reference evidence="4" key="1">
    <citation type="journal article" date="2019" name="Int. J. Syst. Evol. Microbiol.">
        <title>The Global Catalogue of Microorganisms (GCM) 10K type strain sequencing project: providing services to taxonomists for standard genome sequencing and annotation.</title>
        <authorList>
            <consortium name="The Broad Institute Genomics Platform"/>
            <consortium name="The Broad Institute Genome Sequencing Center for Infectious Disease"/>
            <person name="Wu L."/>
            <person name="Ma J."/>
        </authorList>
    </citation>
    <scope>NUCLEOTIDE SEQUENCE [LARGE SCALE GENOMIC DNA]</scope>
    <source>
        <strain evidence="4">JCM 18303</strain>
    </source>
</reference>
<feature type="domain" description="Response regulatory" evidence="2">
    <location>
        <begin position="1"/>
        <end position="116"/>
    </location>
</feature>
<protein>
    <recommendedName>
        <fullName evidence="2">Response regulatory domain-containing protein</fullName>
    </recommendedName>
</protein>
<dbReference type="CDD" id="cd17535">
    <property type="entry name" value="REC_NarL-like"/>
    <property type="match status" value="1"/>
</dbReference>
<sequence>MLLVDDQPQVLRGLRMWLGLEADFDVVGSATQSLGLGELIDQLRPDVVLMDIEMPGADGIAVTAGLCERRPALRVVMLSMHDDPATRARAEVAGAAAFVAKHEAQSVLPGTIRSVAERGGRAACGGCAREGAV</sequence>
<dbReference type="Gene3D" id="3.40.50.2300">
    <property type="match status" value="1"/>
</dbReference>
<dbReference type="PANTHER" id="PTHR45566:SF2">
    <property type="entry name" value="NARL SUBFAMILY"/>
    <property type="match status" value="1"/>
</dbReference>
<dbReference type="PROSITE" id="PS50110">
    <property type="entry name" value="RESPONSE_REGULATORY"/>
    <property type="match status" value="1"/>
</dbReference>
<proteinExistence type="predicted"/>
<feature type="modified residue" description="4-aspartylphosphate" evidence="1">
    <location>
        <position position="51"/>
    </location>
</feature>
<organism evidence="3 4">
    <name type="scientific">Pseudonocardia eucalypti</name>
    <dbReference type="NCBI Taxonomy" id="648755"/>
    <lineage>
        <taxon>Bacteria</taxon>
        <taxon>Bacillati</taxon>
        <taxon>Actinomycetota</taxon>
        <taxon>Actinomycetes</taxon>
        <taxon>Pseudonocardiales</taxon>
        <taxon>Pseudonocardiaceae</taxon>
        <taxon>Pseudonocardia</taxon>
    </lineage>
</organism>
<dbReference type="SMART" id="SM00448">
    <property type="entry name" value="REC"/>
    <property type="match status" value="1"/>
</dbReference>
<dbReference type="EMBL" id="BAABJP010000057">
    <property type="protein sequence ID" value="GAA5173600.1"/>
    <property type="molecule type" value="Genomic_DNA"/>
</dbReference>
<dbReference type="Proteomes" id="UP001428817">
    <property type="component" value="Unassembled WGS sequence"/>
</dbReference>
<keyword evidence="1" id="KW-0597">Phosphoprotein</keyword>
<keyword evidence="4" id="KW-1185">Reference proteome</keyword>
<dbReference type="InterPro" id="IPR051015">
    <property type="entry name" value="EvgA-like"/>
</dbReference>
<accession>A0ABP9RAA2</accession>
<dbReference type="Pfam" id="PF00072">
    <property type="entry name" value="Response_reg"/>
    <property type="match status" value="1"/>
</dbReference>
<evidence type="ECO:0000256" key="1">
    <source>
        <dbReference type="PROSITE-ProRule" id="PRU00169"/>
    </source>
</evidence>
<gene>
    <name evidence="3" type="ORF">GCM10023321_75520</name>
</gene>
<evidence type="ECO:0000313" key="3">
    <source>
        <dbReference type="EMBL" id="GAA5173600.1"/>
    </source>
</evidence>
<dbReference type="SUPFAM" id="SSF52172">
    <property type="entry name" value="CheY-like"/>
    <property type="match status" value="1"/>
</dbReference>